<gene>
    <name evidence="2" type="ORF">CUESP1_1273</name>
</gene>
<keyword evidence="2" id="KW-0378">Hydrolase</keyword>
<dbReference type="SUPFAM" id="SSF55608">
    <property type="entry name" value="Homing endonucleases"/>
    <property type="match status" value="1"/>
</dbReference>
<dbReference type="InterPro" id="IPR027434">
    <property type="entry name" value="Homing_endonucl"/>
</dbReference>
<organism evidence="2 3">
    <name type="scientific">[Clostridium] ultunense Esp</name>
    <dbReference type="NCBI Taxonomy" id="1288971"/>
    <lineage>
        <taxon>Bacteria</taxon>
        <taxon>Bacillati</taxon>
        <taxon>Bacillota</taxon>
        <taxon>Tissierellia</taxon>
        <taxon>Tissierellales</taxon>
        <taxon>Tepidimicrobiaceae</taxon>
        <taxon>Schnuerera</taxon>
    </lineage>
</organism>
<dbReference type="Proteomes" id="UP000245423">
    <property type="component" value="Chromosome 1"/>
</dbReference>
<reference evidence="2 3" key="1">
    <citation type="submission" date="2016-11" db="EMBL/GenBank/DDBJ databases">
        <authorList>
            <person name="Manzoor S."/>
        </authorList>
    </citation>
    <scope>NUCLEOTIDE SEQUENCE [LARGE SCALE GENOMIC DNA]</scope>
    <source>
        <strain evidence="2">Clostridium ultunense strain Esp</strain>
    </source>
</reference>
<dbReference type="GO" id="GO:0004519">
    <property type="term" value="F:endonuclease activity"/>
    <property type="evidence" value="ECO:0007669"/>
    <property type="project" value="UniProtKB-KW"/>
</dbReference>
<protein>
    <submittedName>
        <fullName evidence="2">LAGLIDADG DNA endonuclease</fullName>
    </submittedName>
</protein>
<proteinExistence type="predicted"/>
<name>A0A1M4PMI3_9FIRM</name>
<evidence type="ECO:0000313" key="2">
    <source>
        <dbReference type="EMBL" id="SHD76645.1"/>
    </source>
</evidence>
<dbReference type="Gene3D" id="3.10.28.10">
    <property type="entry name" value="Homing endonucleases"/>
    <property type="match status" value="2"/>
</dbReference>
<dbReference type="OrthoDB" id="2351986at2"/>
<keyword evidence="2" id="KW-0540">Nuclease</keyword>
<sequence length="349" mass="41084">MTTFYTNKMIQIIKDEYPDSDNDILSKKLGISEPALKTKASRLGIKKSEEYMDKIYKNMQKHRKIQQANSYKVYEMSNIERNIIIGSLIGDGTLSIYGRSKNASYRESTGPSQREYRQWKVRMLKNLDFKIKRDGSIYSPSHPIYTDLYNLFYPNGKKILPKEGLNLLNHPIGLACLYMDDGSLVINNYKYNKNITLFPQIALYSQSFTKEENLLLKKHIQNTFNIKFKLSKRKDGSNYILKINKINEVYSFINIVKPYVEQIPCMGYKIDVDKKLTETKKRYSKKYKYRNIKLANKIAKDISYSSYEEDKIIELHRKGYNYTEIASCLNRPYYGLYDKVKRMKEEGKI</sequence>
<dbReference type="EMBL" id="LT669839">
    <property type="protein sequence ID" value="SHD76645.1"/>
    <property type="molecule type" value="Genomic_DNA"/>
</dbReference>
<accession>A0A1M4PMI3</accession>
<feature type="domain" description="Homing endonuclease LAGLIDADG" evidence="1">
    <location>
        <begin position="81"/>
        <end position="245"/>
    </location>
</feature>
<dbReference type="Pfam" id="PF03161">
    <property type="entry name" value="LAGLIDADG_2"/>
    <property type="match status" value="1"/>
</dbReference>
<dbReference type="AlphaFoldDB" id="A0A1M4PMI3"/>
<keyword evidence="3" id="KW-1185">Reference proteome</keyword>
<dbReference type="InterPro" id="IPR004860">
    <property type="entry name" value="LAGLIDADG_dom"/>
</dbReference>
<evidence type="ECO:0000313" key="3">
    <source>
        <dbReference type="Proteomes" id="UP000245423"/>
    </source>
</evidence>
<keyword evidence="2" id="KW-0255">Endonuclease</keyword>
<dbReference type="RefSeq" id="WP_025640807.1">
    <property type="nucleotide sequence ID" value="NZ_LT669839.1"/>
</dbReference>
<evidence type="ECO:0000259" key="1">
    <source>
        <dbReference type="Pfam" id="PF03161"/>
    </source>
</evidence>